<evidence type="ECO:0000313" key="7">
    <source>
        <dbReference type="EMBL" id="AJQ92270.1"/>
    </source>
</evidence>
<proteinExistence type="inferred from homology"/>
<dbReference type="InterPro" id="IPR050669">
    <property type="entry name" value="Hemerythrin"/>
</dbReference>
<keyword evidence="2" id="KW-0813">Transport</keyword>
<dbReference type="KEGG" id="gsn:YC6258_00218"/>
<dbReference type="PANTHER" id="PTHR37164">
    <property type="entry name" value="BACTERIOHEMERYTHRIN"/>
    <property type="match status" value="1"/>
</dbReference>
<feature type="domain" description="Hemerythrin-like" evidence="6">
    <location>
        <begin position="25"/>
        <end position="140"/>
    </location>
</feature>
<evidence type="ECO:0000256" key="2">
    <source>
        <dbReference type="ARBA" id="ARBA00022621"/>
    </source>
</evidence>
<dbReference type="STRING" id="1445510.YC6258_00218"/>
<dbReference type="SUPFAM" id="SSF47188">
    <property type="entry name" value="Hemerythrin-like"/>
    <property type="match status" value="1"/>
</dbReference>
<dbReference type="HOGENOM" id="CLU_086902_2_2_6"/>
<evidence type="ECO:0000259" key="6">
    <source>
        <dbReference type="Pfam" id="PF01814"/>
    </source>
</evidence>
<comment type="similarity">
    <text evidence="1">Belongs to the hemerythrin family.</text>
</comment>
<dbReference type="PROSITE" id="PS00550">
    <property type="entry name" value="HEMERYTHRINS"/>
    <property type="match status" value="1"/>
</dbReference>
<gene>
    <name evidence="7" type="ORF">YC6258_00218</name>
</gene>
<keyword evidence="4" id="KW-0408">Iron</keyword>
<dbReference type="RefSeq" id="WP_211264604.1">
    <property type="nucleotide sequence ID" value="NZ_CP007142.1"/>
</dbReference>
<dbReference type="GO" id="GO:0046872">
    <property type="term" value="F:metal ion binding"/>
    <property type="evidence" value="ECO:0007669"/>
    <property type="project" value="UniProtKB-KW"/>
</dbReference>
<evidence type="ECO:0000313" key="8">
    <source>
        <dbReference type="Proteomes" id="UP000032266"/>
    </source>
</evidence>
<reference evidence="7 8" key="1">
    <citation type="submission" date="2014-01" db="EMBL/GenBank/DDBJ databases">
        <title>Full genme sequencing of cellulolytic bacterium Gynuella sunshinyii YC6258T gen. nov., sp. nov.</title>
        <authorList>
            <person name="Khan H."/>
            <person name="Chung E.J."/>
            <person name="Chung Y.R."/>
        </authorList>
    </citation>
    <scope>NUCLEOTIDE SEQUENCE [LARGE SCALE GENOMIC DNA]</scope>
    <source>
        <strain evidence="7 8">YC6258</strain>
    </source>
</reference>
<feature type="coiled-coil region" evidence="5">
    <location>
        <begin position="86"/>
        <end position="113"/>
    </location>
</feature>
<dbReference type="InterPro" id="IPR035938">
    <property type="entry name" value="Hemerythrin-like_sf"/>
</dbReference>
<dbReference type="Proteomes" id="UP000032266">
    <property type="component" value="Chromosome"/>
</dbReference>
<dbReference type="AlphaFoldDB" id="A0A0C5UYC8"/>
<keyword evidence="2" id="KW-0561">Oxygen transport</keyword>
<dbReference type="PANTHER" id="PTHR37164:SF1">
    <property type="entry name" value="BACTERIOHEMERYTHRIN"/>
    <property type="match status" value="1"/>
</dbReference>
<keyword evidence="5" id="KW-0175">Coiled coil</keyword>
<dbReference type="CDD" id="cd12107">
    <property type="entry name" value="Hemerythrin"/>
    <property type="match status" value="1"/>
</dbReference>
<evidence type="ECO:0000256" key="1">
    <source>
        <dbReference type="ARBA" id="ARBA00010587"/>
    </source>
</evidence>
<keyword evidence="8" id="KW-1185">Reference proteome</keyword>
<accession>A0A0C5UYC8</accession>
<evidence type="ECO:0000256" key="4">
    <source>
        <dbReference type="ARBA" id="ARBA00023004"/>
    </source>
</evidence>
<evidence type="ECO:0000256" key="5">
    <source>
        <dbReference type="SAM" id="Coils"/>
    </source>
</evidence>
<name>A0A0C5UYC8_9GAMM</name>
<dbReference type="EMBL" id="CP007142">
    <property type="protein sequence ID" value="AJQ92270.1"/>
    <property type="molecule type" value="Genomic_DNA"/>
</dbReference>
<protein>
    <submittedName>
        <fullName evidence="7">Hemerythrin</fullName>
    </submittedName>
</protein>
<organism evidence="7 8">
    <name type="scientific">Gynuella sunshinyii YC6258</name>
    <dbReference type="NCBI Taxonomy" id="1445510"/>
    <lineage>
        <taxon>Bacteria</taxon>
        <taxon>Pseudomonadati</taxon>
        <taxon>Pseudomonadota</taxon>
        <taxon>Gammaproteobacteria</taxon>
        <taxon>Oceanospirillales</taxon>
        <taxon>Saccharospirillaceae</taxon>
        <taxon>Gynuella</taxon>
    </lineage>
</organism>
<keyword evidence="3" id="KW-0479">Metal-binding</keyword>
<dbReference type="Gene3D" id="1.20.120.50">
    <property type="entry name" value="Hemerythrin-like"/>
    <property type="match status" value="1"/>
</dbReference>
<dbReference type="NCBIfam" id="TIGR02481">
    <property type="entry name" value="hemeryth_dom"/>
    <property type="match status" value="1"/>
</dbReference>
<dbReference type="InterPro" id="IPR012312">
    <property type="entry name" value="Hemerythrin-like"/>
</dbReference>
<evidence type="ECO:0000256" key="3">
    <source>
        <dbReference type="ARBA" id="ARBA00022723"/>
    </source>
</evidence>
<dbReference type="InterPro" id="IPR012827">
    <property type="entry name" value="Hemerythrin_metal-bd"/>
</dbReference>
<dbReference type="NCBIfam" id="NF033749">
    <property type="entry name" value="bact_hemeryth"/>
    <property type="match status" value="1"/>
</dbReference>
<dbReference type="InterPro" id="IPR016131">
    <property type="entry name" value="Haemerythrin_Fe_BS"/>
</dbReference>
<dbReference type="GO" id="GO:0005344">
    <property type="term" value="F:oxygen carrier activity"/>
    <property type="evidence" value="ECO:0007669"/>
    <property type="project" value="UniProtKB-KW"/>
</dbReference>
<sequence>MTTEALKTMSRPSTLIEWTDELAVGIQEIDDQHRLLVSILNRLHTAMYEHQGKEVAENILGELIDYTKIHFAVEESLMRILGYPEADEHKQHHEELINEVKALQEKLRNGNRSISFELLHFLRMWLTKHIMNEDQLYAPFFLSKGAVATTDNKKSIVGRLWHSVFK</sequence>
<dbReference type="NCBIfam" id="NF002007">
    <property type="entry name" value="PRK00808.1"/>
    <property type="match status" value="1"/>
</dbReference>
<dbReference type="Pfam" id="PF01814">
    <property type="entry name" value="Hemerythrin"/>
    <property type="match status" value="1"/>
</dbReference>